<sequence>MIGELKNIFGSKCTGININGEPSESIDISTKRLKLCEAVNLSFDAPIRVTGENLVCPGARRSVGFDKDDTLLAQTISENNGIPVQFILNALKEIPKLDGITHINLGLTEDMEPWLKPDLYIIYLKPAVVTAIMHNLAKMGVKPSILPYSLLSVCGNVFSTCYKNVVPTLSFGCPESRRHGGIGNDEVVLGLPSQHARYFLRDL</sequence>
<keyword evidence="2" id="KW-1185">Reference proteome</keyword>
<dbReference type="EMBL" id="FQZE01000025">
    <property type="protein sequence ID" value="SHJ66380.1"/>
    <property type="molecule type" value="Genomic_DNA"/>
</dbReference>
<name>A0A1M6L5C7_9BACT</name>
<dbReference type="AlphaFoldDB" id="A0A1M6L5C7"/>
<reference evidence="1 2" key="1">
    <citation type="submission" date="2016-11" db="EMBL/GenBank/DDBJ databases">
        <authorList>
            <person name="Jaros S."/>
            <person name="Januszkiewicz K."/>
            <person name="Wedrychowicz H."/>
        </authorList>
    </citation>
    <scope>NUCLEOTIDE SEQUENCE [LARGE SCALE GENOMIC DNA]</scope>
    <source>
        <strain evidence="1 2">DSM 27063</strain>
    </source>
</reference>
<evidence type="ECO:0000313" key="2">
    <source>
        <dbReference type="Proteomes" id="UP000184050"/>
    </source>
</evidence>
<dbReference type="STRING" id="1168035.SAMN05444280_12575"/>
<evidence type="ECO:0000313" key="1">
    <source>
        <dbReference type="EMBL" id="SHJ66380.1"/>
    </source>
</evidence>
<protein>
    <submittedName>
        <fullName evidence="1">Uncharacterized conserved protein, DUF169 family</fullName>
    </submittedName>
</protein>
<dbReference type="Proteomes" id="UP000184050">
    <property type="component" value="Unassembled WGS sequence"/>
</dbReference>
<dbReference type="Pfam" id="PF02596">
    <property type="entry name" value="DUF169"/>
    <property type="match status" value="1"/>
</dbReference>
<dbReference type="OrthoDB" id="1120232at2"/>
<gene>
    <name evidence="1" type="ORF">SAMN05444280_12575</name>
</gene>
<proteinExistence type="predicted"/>
<dbReference type="RefSeq" id="WP_073171361.1">
    <property type="nucleotide sequence ID" value="NZ_FQZE01000025.1"/>
</dbReference>
<dbReference type="InterPro" id="IPR003748">
    <property type="entry name" value="DUF169"/>
</dbReference>
<organism evidence="1 2">
    <name type="scientific">Tangfeifania diversioriginum</name>
    <dbReference type="NCBI Taxonomy" id="1168035"/>
    <lineage>
        <taxon>Bacteria</taxon>
        <taxon>Pseudomonadati</taxon>
        <taxon>Bacteroidota</taxon>
        <taxon>Bacteroidia</taxon>
        <taxon>Marinilabiliales</taxon>
        <taxon>Prolixibacteraceae</taxon>
        <taxon>Tangfeifania</taxon>
    </lineage>
</organism>
<accession>A0A1M6L5C7</accession>